<comment type="similarity">
    <text evidence="1 3">Belongs to the UPF0122 family.</text>
</comment>
<dbReference type="HAMAP" id="MF_00245">
    <property type="entry name" value="UPF0122"/>
    <property type="match status" value="1"/>
</dbReference>
<comment type="function">
    <text evidence="2 3">Might take part in the signal recognition particle (SRP) pathway. This is inferred from the conservation of its genetic proximity to ftsY/ffh. May be a regulatory protein.</text>
</comment>
<dbReference type="EMBL" id="DXEI01000029">
    <property type="protein sequence ID" value="HIX94151.1"/>
    <property type="molecule type" value="Genomic_DNA"/>
</dbReference>
<dbReference type="PANTHER" id="PTHR40083:SF1">
    <property type="entry name" value="UPF0122 PROTEIN YLXM"/>
    <property type="match status" value="1"/>
</dbReference>
<dbReference type="InterPro" id="IPR007394">
    <property type="entry name" value="UPF0122"/>
</dbReference>
<keyword evidence="4" id="KW-0238">DNA-binding</keyword>
<dbReference type="NCBIfam" id="NF045758">
    <property type="entry name" value="YlxM"/>
    <property type="match status" value="1"/>
</dbReference>
<comment type="caution">
    <text evidence="4">The sequence shown here is derived from an EMBL/GenBank/DDBJ whole genome shotgun (WGS) entry which is preliminary data.</text>
</comment>
<dbReference type="AlphaFoldDB" id="A0A9D1XZJ3"/>
<dbReference type="Pfam" id="PF04297">
    <property type="entry name" value="UPF0122"/>
    <property type="match status" value="1"/>
</dbReference>
<name>A0A9D1XZJ3_9FIRM</name>
<gene>
    <name evidence="4" type="ORF">H9846_01665</name>
</gene>
<reference evidence="4" key="2">
    <citation type="submission" date="2021-04" db="EMBL/GenBank/DDBJ databases">
        <authorList>
            <person name="Gilroy R."/>
        </authorList>
    </citation>
    <scope>NUCLEOTIDE SEQUENCE</scope>
    <source>
        <strain evidence="4">ChiHecec2B26-7398</strain>
    </source>
</reference>
<dbReference type="SUPFAM" id="SSF88659">
    <property type="entry name" value="Sigma3 and sigma4 domains of RNA polymerase sigma factors"/>
    <property type="match status" value="1"/>
</dbReference>
<evidence type="ECO:0000256" key="1">
    <source>
        <dbReference type="ARBA" id="ARBA00008720"/>
    </source>
</evidence>
<reference evidence="4" key="1">
    <citation type="journal article" date="2021" name="PeerJ">
        <title>Extensive microbial diversity within the chicken gut microbiome revealed by metagenomics and culture.</title>
        <authorList>
            <person name="Gilroy R."/>
            <person name="Ravi A."/>
            <person name="Getino M."/>
            <person name="Pursley I."/>
            <person name="Horton D.L."/>
            <person name="Alikhan N.F."/>
            <person name="Baker D."/>
            <person name="Gharbi K."/>
            <person name="Hall N."/>
            <person name="Watson M."/>
            <person name="Adriaenssens E.M."/>
            <person name="Foster-Nyarko E."/>
            <person name="Jarju S."/>
            <person name="Secka A."/>
            <person name="Antonio M."/>
            <person name="Oren A."/>
            <person name="Chaudhuri R.R."/>
            <person name="La Ragione R."/>
            <person name="Hildebrand F."/>
            <person name="Pallen M.J."/>
        </authorList>
    </citation>
    <scope>NUCLEOTIDE SEQUENCE</scope>
    <source>
        <strain evidence="4">ChiHecec2B26-7398</strain>
    </source>
</reference>
<dbReference type="Gene3D" id="1.10.10.10">
    <property type="entry name" value="Winged helix-like DNA-binding domain superfamily/Winged helix DNA-binding domain"/>
    <property type="match status" value="1"/>
</dbReference>
<evidence type="ECO:0000256" key="3">
    <source>
        <dbReference type="HAMAP-Rule" id="MF_00245"/>
    </source>
</evidence>
<dbReference type="GO" id="GO:0003677">
    <property type="term" value="F:DNA binding"/>
    <property type="evidence" value="ECO:0007669"/>
    <property type="project" value="UniProtKB-KW"/>
</dbReference>
<evidence type="ECO:0000256" key="2">
    <source>
        <dbReference type="ARBA" id="ARBA00024764"/>
    </source>
</evidence>
<dbReference type="Proteomes" id="UP000886751">
    <property type="component" value="Unassembled WGS sequence"/>
</dbReference>
<dbReference type="InterPro" id="IPR054831">
    <property type="entry name" value="UPF0122_fam_protein"/>
</dbReference>
<proteinExistence type="inferred from homology"/>
<accession>A0A9D1XZJ3</accession>
<protein>
    <recommendedName>
        <fullName evidence="3">UPF0122 protein H9846_01665</fullName>
    </recommendedName>
</protein>
<dbReference type="InterPro" id="IPR013324">
    <property type="entry name" value="RNA_pol_sigma_r3/r4-like"/>
</dbReference>
<evidence type="ECO:0000313" key="4">
    <source>
        <dbReference type="EMBL" id="HIX94151.1"/>
    </source>
</evidence>
<organism evidence="4 5">
    <name type="scientific">Candidatus Gemmiger excrementipullorum</name>
    <dbReference type="NCBI Taxonomy" id="2838610"/>
    <lineage>
        <taxon>Bacteria</taxon>
        <taxon>Bacillati</taxon>
        <taxon>Bacillota</taxon>
        <taxon>Clostridia</taxon>
        <taxon>Eubacteriales</taxon>
        <taxon>Gemmiger</taxon>
    </lineage>
</organism>
<dbReference type="InterPro" id="IPR036388">
    <property type="entry name" value="WH-like_DNA-bd_sf"/>
</dbReference>
<evidence type="ECO:0000313" key="5">
    <source>
        <dbReference type="Proteomes" id="UP000886751"/>
    </source>
</evidence>
<dbReference type="PANTHER" id="PTHR40083">
    <property type="entry name" value="UPF0122 PROTEIN CBO2450/CLC_2298"/>
    <property type="match status" value="1"/>
</dbReference>
<sequence length="132" mass="14799">MAGKPQKNLGYSILLDFYGPVLTEKQRAILTEYYDEDLSLAEIAENFGITRQGVRDAIKHGEAALDDLEAKLGNARRHTAAQADLTRLRQLIMEIRCCNSGLFTPVPRIHTDTDEMLQIVARLDTQEEPDGL</sequence>